<reference evidence="1 2" key="1">
    <citation type="submission" date="2018-01" db="EMBL/GenBank/DDBJ databases">
        <authorList>
            <person name="Clerissi C."/>
        </authorList>
    </citation>
    <scope>NUCLEOTIDE SEQUENCE [LARGE SCALE GENOMIC DNA]</scope>
    <source>
        <strain evidence="1">Cupriavidus taiwanensis STM 6021</strain>
    </source>
</reference>
<gene>
    <name evidence="1" type="ORF">CBM2594_U10129</name>
</gene>
<dbReference type="Proteomes" id="UP000257139">
    <property type="component" value="Unassembled WGS sequence"/>
</dbReference>
<organism evidence="1 2">
    <name type="scientific">Cupriavidus taiwanensis</name>
    <dbReference type="NCBI Taxonomy" id="164546"/>
    <lineage>
        <taxon>Bacteria</taxon>
        <taxon>Pseudomonadati</taxon>
        <taxon>Pseudomonadota</taxon>
        <taxon>Betaproteobacteria</taxon>
        <taxon>Burkholderiales</taxon>
        <taxon>Burkholderiaceae</taxon>
        <taxon>Cupriavidus</taxon>
    </lineage>
</organism>
<evidence type="ECO:0000313" key="2">
    <source>
        <dbReference type="Proteomes" id="UP000257139"/>
    </source>
</evidence>
<proteinExistence type="predicted"/>
<protein>
    <submittedName>
        <fullName evidence="1">Uncharacterized protein</fullName>
    </submittedName>
</protein>
<dbReference type="EMBL" id="OGUU01000045">
    <property type="protein sequence ID" value="SPC25628.1"/>
    <property type="molecule type" value="Genomic_DNA"/>
</dbReference>
<dbReference type="AlphaFoldDB" id="A0A7Z7JHE9"/>
<accession>A0A7Z7JHE9</accession>
<name>A0A7Z7JHE9_9BURK</name>
<sequence length="146" mass="16085">MAPSRPLMTRISAAFPGCTDNTTKFYSDQNVANRAADGQRPKTATDTAVGPGLGARHLLAIHDVEYSVGVLAMTPTKLGPRRSLVQGTPKPDAIPCPHTCAENTTFDSLRTRYLLGFRHRTSVTRRSERSCNAAMCKHSRRRYQPE</sequence>
<comment type="caution">
    <text evidence="1">The sequence shown here is derived from an EMBL/GenBank/DDBJ whole genome shotgun (WGS) entry which is preliminary data.</text>
</comment>
<evidence type="ECO:0000313" key="1">
    <source>
        <dbReference type="EMBL" id="SPC25628.1"/>
    </source>
</evidence>